<proteinExistence type="predicted"/>
<sequence length="266" mass="31184">MSHNEGVNSMPIEKWKWEYIECNMVEFNRGLHTQSKASQRFSRFFHWYYHPRLDIFAPSKFIGYVDTTHVNYEGWGSGGQTQQILKTYFDPVPPEDYDNYLNKLITVADSYGYTVSKKTLKGHYGWIYAPKRDVLEQYIMNDSSYDVSDYFDEVELHKEGTMKLSALNKYERNPKIKKAAILYHGVTCMGCKFNFEEQYGTHGKGFIEIHHIKQLSSVKEEHYVDPKEDIAVLCANCHRMVHHRKSNPLTIEQLIELVEKNKAKCT</sequence>
<dbReference type="InterPro" id="IPR002711">
    <property type="entry name" value="HNH"/>
</dbReference>
<dbReference type="EMBL" id="JBHTLM010000004">
    <property type="protein sequence ID" value="MFD1176103.1"/>
    <property type="molecule type" value="Genomic_DNA"/>
</dbReference>
<dbReference type="InterPro" id="IPR003615">
    <property type="entry name" value="HNH_nuc"/>
</dbReference>
<evidence type="ECO:0000313" key="3">
    <source>
        <dbReference type="Proteomes" id="UP001597262"/>
    </source>
</evidence>
<dbReference type="CDD" id="cd00085">
    <property type="entry name" value="HNHc"/>
    <property type="match status" value="1"/>
</dbReference>
<keyword evidence="2" id="KW-0540">Nuclease</keyword>
<dbReference type="Pfam" id="PF01844">
    <property type="entry name" value="HNH"/>
    <property type="match status" value="1"/>
</dbReference>
<accession>A0ABW3RUE4</accession>
<dbReference type="GO" id="GO:0004519">
    <property type="term" value="F:endonuclease activity"/>
    <property type="evidence" value="ECO:0007669"/>
    <property type="project" value="UniProtKB-KW"/>
</dbReference>
<dbReference type="Proteomes" id="UP001597262">
    <property type="component" value="Unassembled WGS sequence"/>
</dbReference>
<reference evidence="3" key="1">
    <citation type="journal article" date="2019" name="Int. J. Syst. Evol. Microbiol.">
        <title>The Global Catalogue of Microorganisms (GCM) 10K type strain sequencing project: providing services to taxonomists for standard genome sequencing and annotation.</title>
        <authorList>
            <consortium name="The Broad Institute Genomics Platform"/>
            <consortium name="The Broad Institute Genome Sequencing Center for Infectious Disease"/>
            <person name="Wu L."/>
            <person name="Ma J."/>
        </authorList>
    </citation>
    <scope>NUCLEOTIDE SEQUENCE [LARGE SCALE GENOMIC DNA]</scope>
    <source>
        <strain evidence="3">CCUG 59189</strain>
    </source>
</reference>
<evidence type="ECO:0000313" key="2">
    <source>
        <dbReference type="EMBL" id="MFD1176103.1"/>
    </source>
</evidence>
<feature type="domain" description="HNH" evidence="1">
    <location>
        <begin position="188"/>
        <end position="244"/>
    </location>
</feature>
<evidence type="ECO:0000259" key="1">
    <source>
        <dbReference type="Pfam" id="PF01844"/>
    </source>
</evidence>
<keyword evidence="2" id="KW-0255">Endonuclease</keyword>
<comment type="caution">
    <text evidence="2">The sequence shown here is derived from an EMBL/GenBank/DDBJ whole genome shotgun (WGS) entry which is preliminary data.</text>
</comment>
<keyword evidence="2" id="KW-0378">Hydrolase</keyword>
<protein>
    <submittedName>
        <fullName evidence="2">HNH endonuclease</fullName>
    </submittedName>
</protein>
<name>A0ABW3RUE4_9BACL</name>
<keyword evidence="3" id="KW-1185">Reference proteome</keyword>
<gene>
    <name evidence="2" type="ORF">ACFQ3W_07305</name>
</gene>
<organism evidence="2 3">
    <name type="scientific">Paenibacillus puldeungensis</name>
    <dbReference type="NCBI Taxonomy" id="696536"/>
    <lineage>
        <taxon>Bacteria</taxon>
        <taxon>Bacillati</taxon>
        <taxon>Bacillota</taxon>
        <taxon>Bacilli</taxon>
        <taxon>Bacillales</taxon>
        <taxon>Paenibacillaceae</taxon>
        <taxon>Paenibacillus</taxon>
    </lineage>
</organism>
<dbReference type="RefSeq" id="WP_379318142.1">
    <property type="nucleotide sequence ID" value="NZ_JBHTLM010000004.1"/>
</dbReference>